<proteinExistence type="predicted"/>
<dbReference type="GO" id="GO:0008168">
    <property type="term" value="F:methyltransferase activity"/>
    <property type="evidence" value="ECO:0007669"/>
    <property type="project" value="UniProtKB-KW"/>
</dbReference>
<keyword evidence="1" id="KW-0808">Transferase</keyword>
<reference evidence="1 2" key="1">
    <citation type="submission" date="2024-10" db="EMBL/GenBank/DDBJ databases">
        <title>The Natural Products Discovery Center: Release of the First 8490 Sequenced Strains for Exploring Actinobacteria Biosynthetic Diversity.</title>
        <authorList>
            <person name="Kalkreuter E."/>
            <person name="Kautsar S.A."/>
            <person name="Yang D."/>
            <person name="Bader C.D."/>
            <person name="Teijaro C.N."/>
            <person name="Fluegel L."/>
            <person name="Davis C.M."/>
            <person name="Simpson J.R."/>
            <person name="Lauterbach L."/>
            <person name="Steele A.D."/>
            <person name="Gui C."/>
            <person name="Meng S."/>
            <person name="Li G."/>
            <person name="Viehrig K."/>
            <person name="Ye F."/>
            <person name="Su P."/>
            <person name="Kiefer A.F."/>
            <person name="Nichols A."/>
            <person name="Cepeda A.J."/>
            <person name="Yan W."/>
            <person name="Fan B."/>
            <person name="Jiang Y."/>
            <person name="Adhikari A."/>
            <person name="Zheng C.-J."/>
            <person name="Schuster L."/>
            <person name="Cowan T.M."/>
            <person name="Smanski M.J."/>
            <person name="Chevrette M.G."/>
            <person name="De Carvalho L.P.S."/>
            <person name="Shen B."/>
        </authorList>
    </citation>
    <scope>NUCLEOTIDE SEQUENCE [LARGE SCALE GENOMIC DNA]</scope>
    <source>
        <strain evidence="1 2">NPDC048320</strain>
    </source>
</reference>
<dbReference type="Gene3D" id="3.40.50.150">
    <property type="entry name" value="Vaccinia Virus protein VP39"/>
    <property type="match status" value="1"/>
</dbReference>
<dbReference type="PANTHER" id="PTHR43861">
    <property type="entry name" value="TRANS-ACONITATE 2-METHYLTRANSFERASE-RELATED"/>
    <property type="match status" value="1"/>
</dbReference>
<dbReference type="InterPro" id="IPR029063">
    <property type="entry name" value="SAM-dependent_MTases_sf"/>
</dbReference>
<dbReference type="EMBL" id="JBICYV010000023">
    <property type="protein sequence ID" value="MFG3015914.1"/>
    <property type="molecule type" value="Genomic_DNA"/>
</dbReference>
<dbReference type="GO" id="GO:0032259">
    <property type="term" value="P:methylation"/>
    <property type="evidence" value="ECO:0007669"/>
    <property type="project" value="UniProtKB-KW"/>
</dbReference>
<dbReference type="SUPFAM" id="SSF53335">
    <property type="entry name" value="S-adenosyl-L-methionine-dependent methyltransferases"/>
    <property type="match status" value="1"/>
</dbReference>
<protein>
    <submittedName>
        <fullName evidence="1">Class I SAM-dependent methyltransferase</fullName>
    </submittedName>
</protein>
<organism evidence="1 2">
    <name type="scientific">Streptomyces cinerochromogenes</name>
    <dbReference type="NCBI Taxonomy" id="66422"/>
    <lineage>
        <taxon>Bacteria</taxon>
        <taxon>Bacillati</taxon>
        <taxon>Actinomycetota</taxon>
        <taxon>Actinomycetes</taxon>
        <taxon>Kitasatosporales</taxon>
        <taxon>Streptomycetaceae</taxon>
        <taxon>Streptomyces</taxon>
    </lineage>
</organism>
<dbReference type="Proteomes" id="UP001604267">
    <property type="component" value="Unassembled WGS sequence"/>
</dbReference>
<accession>A0ABW7BFF1</accession>
<name>A0ABW7BFF1_9ACTN</name>
<dbReference type="PANTHER" id="PTHR43861:SF1">
    <property type="entry name" value="TRANS-ACONITATE 2-METHYLTRANSFERASE"/>
    <property type="match status" value="1"/>
</dbReference>
<gene>
    <name evidence="1" type="ORF">ACGFZB_36810</name>
</gene>
<keyword evidence="1" id="KW-0489">Methyltransferase</keyword>
<comment type="caution">
    <text evidence="1">The sequence shown here is derived from an EMBL/GenBank/DDBJ whole genome shotgun (WGS) entry which is preliminary data.</text>
</comment>
<dbReference type="RefSeq" id="WP_392824095.1">
    <property type="nucleotide sequence ID" value="NZ_JBICYV010000023.1"/>
</dbReference>
<sequence length="266" mass="29133">MERQEAVEVGNLRTDEDAYREAFGRFLAGTDEPVRTQAYLRGIVERLPAHRVLVDVGAGDGTTTRHLAPCFGRTVCVEPSESMRRALTRAVPQAEVVAAPVGEARVDARADLALLSHVLYYVPRDQWAATVARVMEWVAPGGVLLILLQDPDSACMRMVRHFTGHRFDLRELADELTALPAGLVGGTGLDVVPACYRSRDLDEAVMVAGFHLSVPGGPPVPREAVEAYVRRHFSDGDGGYAMRHDQHALRVERGRWYGGASQPVGR</sequence>
<evidence type="ECO:0000313" key="1">
    <source>
        <dbReference type="EMBL" id="MFG3015914.1"/>
    </source>
</evidence>
<keyword evidence="2" id="KW-1185">Reference proteome</keyword>
<evidence type="ECO:0000313" key="2">
    <source>
        <dbReference type="Proteomes" id="UP001604267"/>
    </source>
</evidence>
<dbReference type="Pfam" id="PF13489">
    <property type="entry name" value="Methyltransf_23"/>
    <property type="match status" value="1"/>
</dbReference>
<dbReference type="CDD" id="cd02440">
    <property type="entry name" value="AdoMet_MTases"/>
    <property type="match status" value="1"/>
</dbReference>